<dbReference type="Proteomes" id="UP000280881">
    <property type="component" value="Unassembled WGS sequence"/>
</dbReference>
<comment type="subcellular location">
    <subcellularLocation>
        <location evidence="3 9">Cytoplasm</location>
    </subcellularLocation>
</comment>
<dbReference type="NCBIfam" id="TIGR00087">
    <property type="entry name" value="surE"/>
    <property type="match status" value="1"/>
</dbReference>
<keyword evidence="6 9" id="KW-0479">Metal-binding</keyword>
<evidence type="ECO:0000256" key="6">
    <source>
        <dbReference type="ARBA" id="ARBA00022723"/>
    </source>
</evidence>
<keyword evidence="12" id="KW-1185">Reference proteome</keyword>
<comment type="similarity">
    <text evidence="4 9">Belongs to the SurE nucleotidase family.</text>
</comment>
<evidence type="ECO:0000256" key="7">
    <source>
        <dbReference type="ARBA" id="ARBA00022741"/>
    </source>
</evidence>
<reference evidence="11 12" key="1">
    <citation type="submission" date="2018-10" db="EMBL/GenBank/DDBJ databases">
        <title>Genomic Encyclopedia of Type Strains, Phase IV (KMG-IV): sequencing the most valuable type-strain genomes for metagenomic binning, comparative biology and taxonomic classification.</title>
        <authorList>
            <person name="Goeker M."/>
        </authorList>
    </citation>
    <scope>NUCLEOTIDE SEQUENCE [LARGE SCALE GENOMIC DNA]</scope>
    <source>
        <strain evidence="11 12">DSM 15521</strain>
    </source>
</reference>
<evidence type="ECO:0000256" key="1">
    <source>
        <dbReference type="ARBA" id="ARBA00000815"/>
    </source>
</evidence>
<evidence type="ECO:0000256" key="9">
    <source>
        <dbReference type="HAMAP-Rule" id="MF_00060"/>
    </source>
</evidence>
<dbReference type="OrthoDB" id="9780815at2"/>
<dbReference type="SUPFAM" id="SSF64167">
    <property type="entry name" value="SurE-like"/>
    <property type="match status" value="1"/>
</dbReference>
<organism evidence="11 12">
    <name type="scientific">Thermovibrio guaymasensis</name>
    <dbReference type="NCBI Taxonomy" id="240167"/>
    <lineage>
        <taxon>Bacteria</taxon>
        <taxon>Pseudomonadati</taxon>
        <taxon>Aquificota</taxon>
        <taxon>Aquificia</taxon>
        <taxon>Desulfurobacteriales</taxon>
        <taxon>Desulfurobacteriaceae</taxon>
        <taxon>Thermovibrio</taxon>
    </lineage>
</organism>
<evidence type="ECO:0000313" key="11">
    <source>
        <dbReference type="EMBL" id="RKQ60431.1"/>
    </source>
</evidence>
<sequence length="253" mass="28444">MEHRERPKILLSNDDGIRSEGLKALYEALSEFADVVVVAPDRERSAVGRALTLHRPLRCEQVAENWFAVDGTPTSCVYIGIHAIMKGKKPDMVIGGINRGPNLGEDITYSGTVSIAMEGALLGIPSIAFSLATFKDFLWKDAATWAKRIAVRVYEKGLPEGCCLNVNIPNIPYREVRGVKVTRQGKKNYTEKVEARKDPWGRVYYWIGGEEPDWIPEPGTDYWAVKNGYVSVTPIHLDLTDYRALEILKSYEW</sequence>
<dbReference type="HAMAP" id="MF_00060">
    <property type="entry name" value="SurE"/>
    <property type="match status" value="1"/>
</dbReference>
<gene>
    <name evidence="9" type="primary">surE</name>
    <name evidence="11" type="ORF">C7457_1508</name>
</gene>
<feature type="binding site" evidence="9">
    <location>
        <position position="15"/>
    </location>
    <ligand>
        <name>a divalent metal cation</name>
        <dbReference type="ChEBI" id="CHEBI:60240"/>
    </ligand>
</feature>
<comment type="caution">
    <text evidence="11">The sequence shown here is derived from an EMBL/GenBank/DDBJ whole genome shotgun (WGS) entry which is preliminary data.</text>
</comment>
<dbReference type="Gene3D" id="3.40.1210.10">
    <property type="entry name" value="Survival protein SurE-like phosphatase/nucleotidase"/>
    <property type="match status" value="1"/>
</dbReference>
<keyword evidence="8 9" id="KW-0378">Hydrolase</keyword>
<comment type="cofactor">
    <cofactor evidence="9">
        <name>a divalent metal cation</name>
        <dbReference type="ChEBI" id="CHEBI:60240"/>
    </cofactor>
    <text evidence="9">Binds 1 divalent metal cation per subunit.</text>
</comment>
<feature type="binding site" evidence="9">
    <location>
        <position position="14"/>
    </location>
    <ligand>
        <name>a divalent metal cation</name>
        <dbReference type="ChEBI" id="CHEBI:60240"/>
    </ligand>
</feature>
<feature type="binding site" evidence="9">
    <location>
        <position position="45"/>
    </location>
    <ligand>
        <name>a divalent metal cation</name>
        <dbReference type="ChEBI" id="CHEBI:60240"/>
    </ligand>
</feature>
<dbReference type="GO" id="GO:0046872">
    <property type="term" value="F:metal ion binding"/>
    <property type="evidence" value="ECO:0007669"/>
    <property type="project" value="UniProtKB-UniRule"/>
</dbReference>
<dbReference type="GO" id="GO:0005737">
    <property type="term" value="C:cytoplasm"/>
    <property type="evidence" value="ECO:0007669"/>
    <property type="project" value="UniProtKB-SubCell"/>
</dbReference>
<dbReference type="GO" id="GO:0004309">
    <property type="term" value="F:exopolyphosphatase activity"/>
    <property type="evidence" value="ECO:0007669"/>
    <property type="project" value="TreeGrafter"/>
</dbReference>
<protein>
    <recommendedName>
        <fullName evidence="9">5'-nucleotidase SurE</fullName>
        <ecNumber evidence="9">3.1.3.5</ecNumber>
    </recommendedName>
    <alternativeName>
        <fullName evidence="9">Nucleoside 5'-monophosphate phosphohydrolase</fullName>
    </alternativeName>
</protein>
<evidence type="ECO:0000313" key="12">
    <source>
        <dbReference type="Proteomes" id="UP000280881"/>
    </source>
</evidence>
<dbReference type="EMBL" id="RBIE01000004">
    <property type="protein sequence ID" value="RKQ60431.1"/>
    <property type="molecule type" value="Genomic_DNA"/>
</dbReference>
<dbReference type="RefSeq" id="WP_121171651.1">
    <property type="nucleotide sequence ID" value="NZ_RBIE01000004.1"/>
</dbReference>
<evidence type="ECO:0000256" key="2">
    <source>
        <dbReference type="ARBA" id="ARBA00001946"/>
    </source>
</evidence>
<dbReference type="AlphaFoldDB" id="A0A420W5P7"/>
<comment type="function">
    <text evidence="9">Nucleotidase that shows phosphatase activity on nucleoside 5'-monophosphates.</text>
</comment>
<evidence type="ECO:0000256" key="3">
    <source>
        <dbReference type="ARBA" id="ARBA00004496"/>
    </source>
</evidence>
<dbReference type="GO" id="GO:0008254">
    <property type="term" value="F:3'-nucleotidase activity"/>
    <property type="evidence" value="ECO:0007669"/>
    <property type="project" value="TreeGrafter"/>
</dbReference>
<evidence type="ECO:0000259" key="10">
    <source>
        <dbReference type="Pfam" id="PF01975"/>
    </source>
</evidence>
<dbReference type="InterPro" id="IPR036523">
    <property type="entry name" value="SurE-like_sf"/>
</dbReference>
<proteinExistence type="inferred from homology"/>
<dbReference type="InterPro" id="IPR002828">
    <property type="entry name" value="SurE-like_Pase/nucleotidase"/>
</dbReference>
<dbReference type="NCBIfam" id="NF001490">
    <property type="entry name" value="PRK00346.1-4"/>
    <property type="match status" value="1"/>
</dbReference>
<keyword evidence="5 9" id="KW-0963">Cytoplasm</keyword>
<accession>A0A420W5P7</accession>
<dbReference type="PANTHER" id="PTHR30457:SF12">
    <property type="entry name" value="5'_3'-NUCLEOTIDASE SURE"/>
    <property type="match status" value="1"/>
</dbReference>
<evidence type="ECO:0000256" key="8">
    <source>
        <dbReference type="ARBA" id="ARBA00022801"/>
    </source>
</evidence>
<keyword evidence="7 9" id="KW-0547">Nucleotide-binding</keyword>
<evidence type="ECO:0000256" key="4">
    <source>
        <dbReference type="ARBA" id="ARBA00011062"/>
    </source>
</evidence>
<dbReference type="PANTHER" id="PTHR30457">
    <property type="entry name" value="5'-NUCLEOTIDASE SURE"/>
    <property type="match status" value="1"/>
</dbReference>
<feature type="domain" description="Survival protein SurE-like phosphatase/nucleotidase" evidence="10">
    <location>
        <begin position="9"/>
        <end position="190"/>
    </location>
</feature>
<comment type="catalytic activity">
    <reaction evidence="1 9">
        <text>a ribonucleoside 5'-phosphate + H2O = a ribonucleoside + phosphate</text>
        <dbReference type="Rhea" id="RHEA:12484"/>
        <dbReference type="ChEBI" id="CHEBI:15377"/>
        <dbReference type="ChEBI" id="CHEBI:18254"/>
        <dbReference type="ChEBI" id="CHEBI:43474"/>
        <dbReference type="ChEBI" id="CHEBI:58043"/>
        <dbReference type="EC" id="3.1.3.5"/>
    </reaction>
</comment>
<dbReference type="GO" id="GO:0008253">
    <property type="term" value="F:5'-nucleotidase activity"/>
    <property type="evidence" value="ECO:0007669"/>
    <property type="project" value="UniProtKB-UniRule"/>
</dbReference>
<dbReference type="Pfam" id="PF01975">
    <property type="entry name" value="SurE"/>
    <property type="match status" value="1"/>
</dbReference>
<name>A0A420W5P7_9BACT</name>
<comment type="cofactor">
    <cofactor evidence="2">
        <name>Mg(2+)</name>
        <dbReference type="ChEBI" id="CHEBI:18420"/>
    </cofactor>
</comment>
<evidence type="ECO:0000256" key="5">
    <source>
        <dbReference type="ARBA" id="ARBA00022490"/>
    </source>
</evidence>
<dbReference type="GO" id="GO:0000166">
    <property type="term" value="F:nucleotide binding"/>
    <property type="evidence" value="ECO:0007669"/>
    <property type="project" value="UniProtKB-KW"/>
</dbReference>
<dbReference type="EC" id="3.1.3.5" evidence="9"/>
<dbReference type="NCBIfam" id="NF001492">
    <property type="entry name" value="PRK00346.2-2"/>
    <property type="match status" value="1"/>
</dbReference>
<dbReference type="FunFam" id="3.40.1210.10:FF:000001">
    <property type="entry name" value="5'/3'-nucleotidase SurE"/>
    <property type="match status" value="1"/>
</dbReference>
<dbReference type="InterPro" id="IPR030048">
    <property type="entry name" value="SurE"/>
</dbReference>
<feature type="binding site" evidence="9">
    <location>
        <position position="98"/>
    </location>
    <ligand>
        <name>a divalent metal cation</name>
        <dbReference type="ChEBI" id="CHEBI:60240"/>
    </ligand>
</feature>